<sequence>MAQVGLLEDNARIAKLCSTMLHYAGHEVTIYEGARDCLSALLPQLQLEENNQHGPQLPPSSSLPIDVLILDLHLPDIDGMEVLYSLRSHPQTQTLPLVFCTAAGPSEITRALRIAPQANFVEKPFTFQELITAIANALEAPVS</sequence>
<dbReference type="RefSeq" id="WP_129888780.1">
    <property type="nucleotide sequence ID" value="NZ_CP035758.1"/>
</dbReference>
<keyword evidence="2" id="KW-0902">Two-component regulatory system</keyword>
<dbReference type="GO" id="GO:0000160">
    <property type="term" value="P:phosphorelay signal transduction system"/>
    <property type="evidence" value="ECO:0007669"/>
    <property type="project" value="UniProtKB-KW"/>
</dbReference>
<dbReference type="PANTHER" id="PTHR44591">
    <property type="entry name" value="STRESS RESPONSE REGULATOR PROTEIN 1"/>
    <property type="match status" value="1"/>
</dbReference>
<dbReference type="AlphaFoldDB" id="A0A4P6JQL7"/>
<dbReference type="PANTHER" id="PTHR44591:SF14">
    <property type="entry name" value="PROTEIN PILG"/>
    <property type="match status" value="1"/>
</dbReference>
<protein>
    <submittedName>
        <fullName evidence="5">Response regulator</fullName>
    </submittedName>
</protein>
<dbReference type="Proteomes" id="UP000290365">
    <property type="component" value="Chromosome"/>
</dbReference>
<dbReference type="PROSITE" id="PS50110">
    <property type="entry name" value="RESPONSE_REGULATORY"/>
    <property type="match status" value="1"/>
</dbReference>
<dbReference type="Gene3D" id="3.40.50.2300">
    <property type="match status" value="1"/>
</dbReference>
<dbReference type="EMBL" id="CP035758">
    <property type="protein sequence ID" value="QBD77727.1"/>
    <property type="molecule type" value="Genomic_DNA"/>
</dbReference>
<name>A0A4P6JQL7_KTERU</name>
<proteinExistence type="predicted"/>
<evidence type="ECO:0000313" key="5">
    <source>
        <dbReference type="EMBL" id="QBD77727.1"/>
    </source>
</evidence>
<dbReference type="SMART" id="SM00448">
    <property type="entry name" value="REC"/>
    <property type="match status" value="1"/>
</dbReference>
<evidence type="ECO:0000259" key="4">
    <source>
        <dbReference type="PROSITE" id="PS50110"/>
    </source>
</evidence>
<dbReference type="InterPro" id="IPR001789">
    <property type="entry name" value="Sig_transdc_resp-reg_receiver"/>
</dbReference>
<evidence type="ECO:0000256" key="3">
    <source>
        <dbReference type="PROSITE-ProRule" id="PRU00169"/>
    </source>
</evidence>
<keyword evidence="1 3" id="KW-0597">Phosphoprotein</keyword>
<evidence type="ECO:0000313" key="6">
    <source>
        <dbReference type="Proteomes" id="UP000290365"/>
    </source>
</evidence>
<dbReference type="InterPro" id="IPR050595">
    <property type="entry name" value="Bact_response_regulator"/>
</dbReference>
<feature type="modified residue" description="4-aspartylphosphate" evidence="3">
    <location>
        <position position="71"/>
    </location>
</feature>
<keyword evidence="6" id="KW-1185">Reference proteome</keyword>
<evidence type="ECO:0000256" key="2">
    <source>
        <dbReference type="ARBA" id="ARBA00023012"/>
    </source>
</evidence>
<reference evidence="5 6" key="1">
    <citation type="submission" date="2019-01" db="EMBL/GenBank/DDBJ databases">
        <title>Ktedonosporobacter rubrisoli SCAWS-G2.</title>
        <authorList>
            <person name="Huang Y."/>
            <person name="Yan B."/>
        </authorList>
    </citation>
    <scope>NUCLEOTIDE SEQUENCE [LARGE SCALE GENOMIC DNA]</scope>
    <source>
        <strain evidence="5 6">SCAWS-G2</strain>
    </source>
</reference>
<gene>
    <name evidence="5" type="ORF">EPA93_17705</name>
</gene>
<dbReference type="SUPFAM" id="SSF52172">
    <property type="entry name" value="CheY-like"/>
    <property type="match status" value="1"/>
</dbReference>
<dbReference type="InterPro" id="IPR011006">
    <property type="entry name" value="CheY-like_superfamily"/>
</dbReference>
<organism evidence="5 6">
    <name type="scientific">Ktedonosporobacter rubrisoli</name>
    <dbReference type="NCBI Taxonomy" id="2509675"/>
    <lineage>
        <taxon>Bacteria</taxon>
        <taxon>Bacillati</taxon>
        <taxon>Chloroflexota</taxon>
        <taxon>Ktedonobacteria</taxon>
        <taxon>Ktedonobacterales</taxon>
        <taxon>Ktedonosporobacteraceae</taxon>
        <taxon>Ktedonosporobacter</taxon>
    </lineage>
</organism>
<dbReference type="Pfam" id="PF00072">
    <property type="entry name" value="Response_reg"/>
    <property type="match status" value="1"/>
</dbReference>
<dbReference type="KEGG" id="kbs:EPA93_17705"/>
<evidence type="ECO:0000256" key="1">
    <source>
        <dbReference type="ARBA" id="ARBA00022553"/>
    </source>
</evidence>
<feature type="domain" description="Response regulatory" evidence="4">
    <location>
        <begin position="3"/>
        <end position="138"/>
    </location>
</feature>
<accession>A0A4P6JQL7</accession>
<dbReference type="OrthoDB" id="159132at2"/>